<name>A0AAW3JNB7_9FIRM</name>
<keyword evidence="4" id="KW-1185">Reference proteome</keyword>
<feature type="compositionally biased region" description="Acidic residues" evidence="1">
    <location>
        <begin position="269"/>
        <end position="279"/>
    </location>
</feature>
<comment type="caution">
    <text evidence="3">The sequence shown here is derived from an EMBL/GenBank/DDBJ whole genome shotgun (WGS) entry which is preliminary data.</text>
</comment>
<accession>A0AAW3JNB7</accession>
<evidence type="ECO:0000313" key="4">
    <source>
        <dbReference type="Proteomes" id="UP000050833"/>
    </source>
</evidence>
<proteinExistence type="predicted"/>
<gene>
    <name evidence="3" type="ORF">APZ18_14250</name>
</gene>
<keyword evidence="2" id="KW-0812">Transmembrane</keyword>
<organism evidence="3 4">
    <name type="scientific">Butyribacter intestini</name>
    <dbReference type="NCBI Taxonomy" id="1703332"/>
    <lineage>
        <taxon>Bacteria</taxon>
        <taxon>Bacillati</taxon>
        <taxon>Bacillota</taxon>
        <taxon>Clostridia</taxon>
        <taxon>Lachnospirales</taxon>
        <taxon>Lachnospiraceae</taxon>
        <taxon>Butyribacter</taxon>
    </lineage>
</organism>
<reference evidence="3 4" key="1">
    <citation type="submission" date="2015-10" db="EMBL/GenBank/DDBJ databases">
        <title>Butyribacter intestini gen. nov., sp. nov., a butyric acid-producing bacterium of the family Lachnospiraceae isolated from the human faeces.</title>
        <authorList>
            <person name="Zou Y."/>
            <person name="Xue W."/>
            <person name="Luo G."/>
            <person name="Lv M."/>
        </authorList>
    </citation>
    <scope>NUCLEOTIDE SEQUENCE [LARGE SCALE GENOMIC DNA]</scope>
    <source>
        <strain evidence="3 4">TF01-11</strain>
    </source>
</reference>
<dbReference type="AlphaFoldDB" id="A0AAW3JNB7"/>
<keyword evidence="2" id="KW-1133">Transmembrane helix</keyword>
<keyword evidence="2" id="KW-0472">Membrane</keyword>
<evidence type="ECO:0000256" key="2">
    <source>
        <dbReference type="SAM" id="Phobius"/>
    </source>
</evidence>
<dbReference type="EMBL" id="LLKB01000007">
    <property type="protein sequence ID" value="KQC84075.1"/>
    <property type="molecule type" value="Genomic_DNA"/>
</dbReference>
<dbReference type="Proteomes" id="UP000050833">
    <property type="component" value="Unassembled WGS sequence"/>
</dbReference>
<evidence type="ECO:0000313" key="3">
    <source>
        <dbReference type="EMBL" id="KQC84075.1"/>
    </source>
</evidence>
<protein>
    <submittedName>
        <fullName evidence="3">Uncharacterized protein</fullName>
    </submittedName>
</protein>
<feature type="transmembrane region" description="Helical" evidence="2">
    <location>
        <begin position="307"/>
        <end position="326"/>
    </location>
</feature>
<sequence length="331" mass="37225">MKKIIVNLVLILAFVCGFSTVRAKAYSVELVKNGIYAKYIPENVMKNAPVLFKKNVDKVMKYYEKHKNESDYDFLQKVPLAYKDLHDAVGDLNDNDKIVICNPFIIYDINDEDEKYTGYTYYFVVKKNNEKVSLFTIYVEEGKIKFDYDKIWDKYTGMKNKITDNTLFYWMNGKIYAQTKNKNEMVYDGSGTGGVLMGGSGDNLVEHSDVKYIKFKKLSYDEKKKIITKYLKNTAKISGRNGNSSGDKKSKYVCGNGTLSDKNGTNADDGLDLEDEVSDDNNQRAGKINTCYNGAGRGNNGTDVKKTVAAAVGAVAVVIVAAGICYKRKKR</sequence>
<dbReference type="RefSeq" id="WP_055946249.1">
    <property type="nucleotide sequence ID" value="NZ_JAQDCV010000009.1"/>
</dbReference>
<feature type="region of interest" description="Disordered" evidence="1">
    <location>
        <begin position="265"/>
        <end position="284"/>
    </location>
</feature>
<evidence type="ECO:0000256" key="1">
    <source>
        <dbReference type="SAM" id="MobiDB-lite"/>
    </source>
</evidence>